<dbReference type="Proteomes" id="UP001244297">
    <property type="component" value="Unassembled WGS sequence"/>
</dbReference>
<evidence type="ECO:0000313" key="6">
    <source>
        <dbReference type="Proteomes" id="UP001244297"/>
    </source>
</evidence>
<evidence type="ECO:0000256" key="1">
    <source>
        <dbReference type="ARBA" id="ARBA00023015"/>
    </source>
</evidence>
<dbReference type="SMART" id="SM00342">
    <property type="entry name" value="HTH_ARAC"/>
    <property type="match status" value="1"/>
</dbReference>
<organism evidence="5 6">
    <name type="scientific">Methylobacterium longum</name>
    <dbReference type="NCBI Taxonomy" id="767694"/>
    <lineage>
        <taxon>Bacteria</taxon>
        <taxon>Pseudomonadati</taxon>
        <taxon>Pseudomonadota</taxon>
        <taxon>Alphaproteobacteria</taxon>
        <taxon>Hyphomicrobiales</taxon>
        <taxon>Methylobacteriaceae</taxon>
        <taxon>Methylobacterium</taxon>
    </lineage>
</organism>
<name>A0ABT8AK13_9HYPH</name>
<dbReference type="PANTHER" id="PTHR46796:SF6">
    <property type="entry name" value="ARAC SUBFAMILY"/>
    <property type="match status" value="1"/>
</dbReference>
<dbReference type="InterPro" id="IPR020449">
    <property type="entry name" value="Tscrpt_reg_AraC-type_HTH"/>
</dbReference>
<accession>A0ABT8AK13</accession>
<dbReference type="RefSeq" id="WP_238290995.1">
    <property type="nucleotide sequence ID" value="NZ_BPQS01000030.1"/>
</dbReference>
<dbReference type="EMBL" id="JAUFPT010000008">
    <property type="protein sequence ID" value="MDN3569851.1"/>
    <property type="molecule type" value="Genomic_DNA"/>
</dbReference>
<dbReference type="Gene3D" id="1.10.10.60">
    <property type="entry name" value="Homeodomain-like"/>
    <property type="match status" value="1"/>
</dbReference>
<evidence type="ECO:0000259" key="4">
    <source>
        <dbReference type="PROSITE" id="PS01124"/>
    </source>
</evidence>
<gene>
    <name evidence="5" type="ORF">QWZ18_04320</name>
</gene>
<feature type="domain" description="HTH araC/xylS-type" evidence="4">
    <location>
        <begin position="213"/>
        <end position="314"/>
    </location>
</feature>
<evidence type="ECO:0000313" key="5">
    <source>
        <dbReference type="EMBL" id="MDN3569851.1"/>
    </source>
</evidence>
<proteinExistence type="predicted"/>
<keyword evidence="3" id="KW-0804">Transcription</keyword>
<protein>
    <submittedName>
        <fullName evidence="5">Helix-turn-helix domain-containing protein</fullName>
    </submittedName>
</protein>
<dbReference type="Pfam" id="PF14525">
    <property type="entry name" value="AraC_binding_2"/>
    <property type="match status" value="1"/>
</dbReference>
<keyword evidence="6" id="KW-1185">Reference proteome</keyword>
<dbReference type="PROSITE" id="PS01124">
    <property type="entry name" value="HTH_ARAC_FAMILY_2"/>
    <property type="match status" value="1"/>
</dbReference>
<dbReference type="InterPro" id="IPR009057">
    <property type="entry name" value="Homeodomain-like_sf"/>
</dbReference>
<keyword evidence="1" id="KW-0805">Transcription regulation</keyword>
<comment type="caution">
    <text evidence="5">The sequence shown here is derived from an EMBL/GenBank/DDBJ whole genome shotgun (WGS) entry which is preliminary data.</text>
</comment>
<evidence type="ECO:0000256" key="2">
    <source>
        <dbReference type="ARBA" id="ARBA00023125"/>
    </source>
</evidence>
<reference evidence="6" key="1">
    <citation type="journal article" date="2019" name="Int. J. Syst. Evol. Microbiol.">
        <title>The Global Catalogue of Microorganisms (GCM) 10K type strain sequencing project: providing services to taxonomists for standard genome sequencing and annotation.</title>
        <authorList>
            <consortium name="The Broad Institute Genomics Platform"/>
            <consortium name="The Broad Institute Genome Sequencing Center for Infectious Disease"/>
            <person name="Wu L."/>
            <person name="Ma J."/>
        </authorList>
    </citation>
    <scope>NUCLEOTIDE SEQUENCE [LARGE SCALE GENOMIC DNA]</scope>
    <source>
        <strain evidence="6">CECT 7806</strain>
    </source>
</reference>
<dbReference type="PANTHER" id="PTHR46796">
    <property type="entry name" value="HTH-TYPE TRANSCRIPTIONAL ACTIVATOR RHAS-RELATED"/>
    <property type="match status" value="1"/>
</dbReference>
<dbReference type="InterPro" id="IPR018060">
    <property type="entry name" value="HTH_AraC"/>
</dbReference>
<keyword evidence="2" id="KW-0238">DNA-binding</keyword>
<dbReference type="InterPro" id="IPR050204">
    <property type="entry name" value="AraC_XylS_family_regulators"/>
</dbReference>
<dbReference type="PRINTS" id="PR00032">
    <property type="entry name" value="HTHARAC"/>
</dbReference>
<dbReference type="SUPFAM" id="SSF46689">
    <property type="entry name" value="Homeodomain-like"/>
    <property type="match status" value="1"/>
</dbReference>
<dbReference type="Pfam" id="PF12833">
    <property type="entry name" value="HTH_18"/>
    <property type="match status" value="1"/>
</dbReference>
<evidence type="ECO:0000256" key="3">
    <source>
        <dbReference type="ARBA" id="ARBA00023163"/>
    </source>
</evidence>
<dbReference type="InterPro" id="IPR035418">
    <property type="entry name" value="AraC-bd_2"/>
</dbReference>
<sequence>MQKIFSTADVHPRDRFDYWMGTIRENIIRNDAVPACRRAFKAMLSAGSIGSVNLTLSSSSAVRVSHTTHHTGQPSDDQLFVFMPLAGSKVLQQSGRQTVLKPGQFAVIDPRLPHEAIFSDASETLTLISDRKLLESRLGAVQDLTARPIGLDTAEGQLASGYLKMLPSQAGRLSSAAADVVEVQLLDLVALALGKSREEHISCGSSARLLVRTKLYAVIDARLSDPKLDAAAIAKAAGVGVRYANAVLADENTSLGRLVQSRRLERCRTALADPAQGHRSVSEIAYRWGFSDMTHFGRRFRAAYGLLPSEFRCQARMEAP</sequence>